<reference evidence="2 3" key="1">
    <citation type="submission" date="2020-07" db="EMBL/GenBank/DDBJ databases">
        <title>Complete genome sequence analysis of Acidithiobacillus ferrivorans XJFY6S-08 reveals extreme environmental adaptation to alpine acid mine drainage.</title>
        <authorList>
            <person name="Yan L."/>
            <person name="Ni Y."/>
        </authorList>
    </citation>
    <scope>NUCLEOTIDE SEQUENCE [LARGE SCALE GENOMIC DNA]</scope>
    <source>
        <strain evidence="2 3">XJFY6S-08</strain>
    </source>
</reference>
<dbReference type="Proteomes" id="UP000595420">
    <property type="component" value="Chromosome"/>
</dbReference>
<dbReference type="EMBL" id="CP059488">
    <property type="protein sequence ID" value="QQD74040.1"/>
    <property type="molecule type" value="Genomic_DNA"/>
</dbReference>
<evidence type="ECO:0000256" key="1">
    <source>
        <dbReference type="SAM" id="Phobius"/>
    </source>
</evidence>
<dbReference type="RefSeq" id="WP_198661334.1">
    <property type="nucleotide sequence ID" value="NZ_CP059488.1"/>
</dbReference>
<keyword evidence="1" id="KW-0472">Membrane</keyword>
<evidence type="ECO:0000313" key="3">
    <source>
        <dbReference type="Proteomes" id="UP000595420"/>
    </source>
</evidence>
<protein>
    <submittedName>
        <fullName evidence="2">Uncharacterized protein</fullName>
    </submittedName>
</protein>
<organism evidence="2 3">
    <name type="scientific">Acidithiobacillus ferrivorans</name>
    <dbReference type="NCBI Taxonomy" id="160808"/>
    <lineage>
        <taxon>Bacteria</taxon>
        <taxon>Pseudomonadati</taxon>
        <taxon>Pseudomonadota</taxon>
        <taxon>Acidithiobacillia</taxon>
        <taxon>Acidithiobacillales</taxon>
        <taxon>Acidithiobacillaceae</taxon>
        <taxon>Acidithiobacillus</taxon>
    </lineage>
</organism>
<keyword evidence="1" id="KW-1133">Transmembrane helix</keyword>
<name>A0A7T4WG76_9PROT</name>
<gene>
    <name evidence="2" type="ORF">H2515_07440</name>
</gene>
<sequence length="152" mass="16229">MLKKFHFVAAILATLTIATFFTSTILVEMFGSHHAIAVVKSLIVIPGLFVLIPALVATGSSGFFLSKGRNGRLVEVKMKRMRFIAANGLLILVPAAIFLDQWASAGSFDTKFIIVQALELLAGATNLTLMGLNMRDGLRLVGGSKIPTTLPG</sequence>
<proteinExistence type="predicted"/>
<feature type="transmembrane region" description="Helical" evidence="1">
    <location>
        <begin position="7"/>
        <end position="30"/>
    </location>
</feature>
<feature type="transmembrane region" description="Helical" evidence="1">
    <location>
        <begin position="81"/>
        <end position="99"/>
    </location>
</feature>
<evidence type="ECO:0000313" key="2">
    <source>
        <dbReference type="EMBL" id="QQD74040.1"/>
    </source>
</evidence>
<dbReference type="AlphaFoldDB" id="A0A7T4WG76"/>
<keyword evidence="1" id="KW-0812">Transmembrane</keyword>
<feature type="transmembrane region" description="Helical" evidence="1">
    <location>
        <begin position="111"/>
        <end position="132"/>
    </location>
</feature>
<feature type="transmembrane region" description="Helical" evidence="1">
    <location>
        <begin position="42"/>
        <end position="65"/>
    </location>
</feature>
<accession>A0A7T4WG76</accession>